<sequence>MGNVVREEFTLETVQNLEFGILKYLKEICEQYSIRYYLAYGTLIGAVRHKGFIPWDDDIDVMMPRSDYRRLLKILATNPHPYYKLISADTDRRFQVPLPKIVDTRTILIQDYDLIEPVPLGVYVDIFLMDGSGNDYDEAIRHYDRAFFNYRLWKKSRLKLFPSSMSRIRGLLRWIKNLPYIVKGSQYYMALLEKHNTKYDYDDSLYVATYETGTQEAKKCIWKQSDFGEGCYLKFNEELFQVPKEYDKILTLEYGEYMIFPPVEQQVSHHSYNLKWNDELL</sequence>
<name>A0A2Z5U4G0_9STRE</name>
<reference evidence="2 3" key="1">
    <citation type="journal article" date="2018" name="Genome Biol. Evol.">
        <title>Complete Genome Sequence of Streptococcus ruminantium sp. nov. GUT-187T (=DSM 104980T =JCM 31869T), the Type Strain of S. ruminantium, and Comparison with Genome Sequences of Streptococcus suis Strains.</title>
        <authorList>
            <person name="Tohya M."/>
            <person name="Sekizaki T."/>
            <person name="Miyoshi-Akiyama T."/>
        </authorList>
    </citation>
    <scope>NUCLEOTIDE SEQUENCE [LARGE SCALE GENOMIC DNA]</scope>
    <source>
        <strain evidence="2 3">GUT187T</strain>
    </source>
</reference>
<evidence type="ECO:0000313" key="3">
    <source>
        <dbReference type="Proteomes" id="UP000269331"/>
    </source>
</evidence>
<dbReference type="Proteomes" id="UP000269331">
    <property type="component" value="Chromosome"/>
</dbReference>
<dbReference type="GO" id="GO:0009100">
    <property type="term" value="P:glycoprotein metabolic process"/>
    <property type="evidence" value="ECO:0007669"/>
    <property type="project" value="UniProtKB-ARBA"/>
</dbReference>
<protein>
    <submittedName>
        <fullName evidence="2">LicD family protein</fullName>
    </submittedName>
</protein>
<proteinExistence type="predicted"/>
<organism evidence="2 3">
    <name type="scientific">Streptococcus ruminantium</name>
    <dbReference type="NCBI Taxonomy" id="1917441"/>
    <lineage>
        <taxon>Bacteria</taxon>
        <taxon>Bacillati</taxon>
        <taxon>Bacillota</taxon>
        <taxon>Bacilli</taxon>
        <taxon>Lactobacillales</taxon>
        <taxon>Streptococcaceae</taxon>
        <taxon>Streptococcus</taxon>
    </lineage>
</organism>
<dbReference type="InterPro" id="IPR007074">
    <property type="entry name" value="LicD/FKTN/FKRP_NTP_transf"/>
</dbReference>
<gene>
    <name evidence="2" type="ORF">SR187_6945</name>
</gene>
<dbReference type="AlphaFoldDB" id="A0A2Z5U4G0"/>
<feature type="domain" description="LicD/FKTN/FKRP nucleotidyltransferase" evidence="1">
    <location>
        <begin position="29"/>
        <end position="255"/>
    </location>
</feature>
<dbReference type="Pfam" id="PF04991">
    <property type="entry name" value="LicD"/>
    <property type="match status" value="1"/>
</dbReference>
<evidence type="ECO:0000259" key="1">
    <source>
        <dbReference type="Pfam" id="PF04991"/>
    </source>
</evidence>
<dbReference type="PANTHER" id="PTHR43404:SF2">
    <property type="entry name" value="LIPOPOLYSACCHARIDE CHOLINEPHOSPHOTRANSFERASE LICD"/>
    <property type="match status" value="1"/>
</dbReference>
<accession>A0A2Z5U4G0</accession>
<dbReference type="EMBL" id="AP018400">
    <property type="protein sequence ID" value="BBA92993.1"/>
    <property type="molecule type" value="Genomic_DNA"/>
</dbReference>
<evidence type="ECO:0000313" key="2">
    <source>
        <dbReference type="EMBL" id="BBA92993.1"/>
    </source>
</evidence>
<dbReference type="InterPro" id="IPR052942">
    <property type="entry name" value="LPS_cholinephosphotransferase"/>
</dbReference>
<dbReference type="PANTHER" id="PTHR43404">
    <property type="entry name" value="LIPOPOLYSACCHARIDE CHOLINEPHOSPHOTRANSFERASE LICD"/>
    <property type="match status" value="1"/>
</dbReference>
<dbReference type="KEGG" id="srq:SR187_6945"/>